<proteinExistence type="predicted"/>
<reference evidence="1 2" key="1">
    <citation type="journal article" date="2022" name="G3 (Bethesda)">
        <title>Whole-genome sequence and methylome profiling of the almond [Prunus dulcis (Mill.) D.A. Webb] cultivar 'Nonpareil'.</title>
        <authorList>
            <person name="D'Amico-Willman K.M."/>
            <person name="Ouma W.Z."/>
            <person name="Meulia T."/>
            <person name="Sideli G.M."/>
            <person name="Gradziel T.M."/>
            <person name="Fresnedo-Ramirez J."/>
        </authorList>
    </citation>
    <scope>NUCLEOTIDE SEQUENCE [LARGE SCALE GENOMIC DNA]</scope>
    <source>
        <strain evidence="1">Clone GOH B32 T37-40</strain>
    </source>
</reference>
<dbReference type="Proteomes" id="UP001054821">
    <property type="component" value="Chromosome 2"/>
</dbReference>
<sequence length="156" mass="16966">MSDQRRDPLRFPGNSGAGPVIIVLLSLPLYLEQGVFTERAIDVLLVVEKSHRSPSFTSVVVVLHVRLFLLGFQFIGDRSVVDDSITVRETITMSSLKSTAPRLLKSGNLSLSGSLTPRSVSLPPLVLLLAKGIAVQKSFFYSIICSTSTSYCNLVV</sequence>
<dbReference type="EMBL" id="JAJFAZ020000002">
    <property type="protein sequence ID" value="KAI5344247.1"/>
    <property type="molecule type" value="Genomic_DNA"/>
</dbReference>
<organism evidence="1 2">
    <name type="scientific">Prunus dulcis</name>
    <name type="common">Almond</name>
    <name type="synonym">Amygdalus dulcis</name>
    <dbReference type="NCBI Taxonomy" id="3755"/>
    <lineage>
        <taxon>Eukaryota</taxon>
        <taxon>Viridiplantae</taxon>
        <taxon>Streptophyta</taxon>
        <taxon>Embryophyta</taxon>
        <taxon>Tracheophyta</taxon>
        <taxon>Spermatophyta</taxon>
        <taxon>Magnoliopsida</taxon>
        <taxon>eudicotyledons</taxon>
        <taxon>Gunneridae</taxon>
        <taxon>Pentapetalae</taxon>
        <taxon>rosids</taxon>
        <taxon>fabids</taxon>
        <taxon>Rosales</taxon>
        <taxon>Rosaceae</taxon>
        <taxon>Amygdaloideae</taxon>
        <taxon>Amygdaleae</taxon>
        <taxon>Prunus</taxon>
    </lineage>
</organism>
<dbReference type="AlphaFoldDB" id="A0AAD4WL04"/>
<keyword evidence="2" id="KW-1185">Reference proteome</keyword>
<evidence type="ECO:0000313" key="2">
    <source>
        <dbReference type="Proteomes" id="UP001054821"/>
    </source>
</evidence>
<name>A0AAD4WL04_PRUDU</name>
<comment type="caution">
    <text evidence="1">The sequence shown here is derived from an EMBL/GenBank/DDBJ whole genome shotgun (WGS) entry which is preliminary data.</text>
</comment>
<gene>
    <name evidence="1" type="ORF">L3X38_012124</name>
</gene>
<accession>A0AAD4WL04</accession>
<evidence type="ECO:0000313" key="1">
    <source>
        <dbReference type="EMBL" id="KAI5344247.1"/>
    </source>
</evidence>
<protein>
    <submittedName>
        <fullName evidence="1">Uncharacterized protein</fullName>
    </submittedName>
</protein>